<feature type="domain" description="Tudor" evidence="1">
    <location>
        <begin position="14"/>
        <end position="53"/>
    </location>
</feature>
<evidence type="ECO:0000313" key="2">
    <source>
        <dbReference type="EMBL" id="CAF1551471.1"/>
    </source>
</evidence>
<dbReference type="Gene3D" id="2.30.30.140">
    <property type="match status" value="1"/>
</dbReference>
<name>A0A815WNL8_9BILA</name>
<dbReference type="SUPFAM" id="SSF63748">
    <property type="entry name" value="Tudor/PWWP/MBT"/>
    <property type="match status" value="1"/>
</dbReference>
<evidence type="ECO:0000259" key="1">
    <source>
        <dbReference type="PROSITE" id="PS50304"/>
    </source>
</evidence>
<protein>
    <recommendedName>
        <fullName evidence="1">Tudor domain-containing protein</fullName>
    </recommendedName>
</protein>
<dbReference type="AlphaFoldDB" id="A0A815WNL8"/>
<gene>
    <name evidence="2" type="ORF">ZHD862_LOCUS39362</name>
</gene>
<feature type="non-terminal residue" evidence="2">
    <location>
        <position position="1"/>
    </location>
</feature>
<dbReference type="InterPro" id="IPR002999">
    <property type="entry name" value="Tudor"/>
</dbReference>
<dbReference type="Proteomes" id="UP000663864">
    <property type="component" value="Unassembled WGS sequence"/>
</dbReference>
<sequence length="53" mass="6139">KFYSKTPITNALSSWKRGDYCIAKYKDNKFYRARIIEVPQTSNSNTNSDSDSQ</sequence>
<dbReference type="PROSITE" id="PS50304">
    <property type="entry name" value="TUDOR"/>
    <property type="match status" value="1"/>
</dbReference>
<reference evidence="2" key="1">
    <citation type="submission" date="2021-02" db="EMBL/GenBank/DDBJ databases">
        <authorList>
            <person name="Nowell W R."/>
        </authorList>
    </citation>
    <scope>NUCLEOTIDE SEQUENCE</scope>
</reference>
<proteinExistence type="predicted"/>
<organism evidence="2 3">
    <name type="scientific">Rotaria sordida</name>
    <dbReference type="NCBI Taxonomy" id="392033"/>
    <lineage>
        <taxon>Eukaryota</taxon>
        <taxon>Metazoa</taxon>
        <taxon>Spiralia</taxon>
        <taxon>Gnathifera</taxon>
        <taxon>Rotifera</taxon>
        <taxon>Eurotatoria</taxon>
        <taxon>Bdelloidea</taxon>
        <taxon>Philodinida</taxon>
        <taxon>Philodinidae</taxon>
        <taxon>Rotaria</taxon>
    </lineage>
</organism>
<comment type="caution">
    <text evidence="2">The sequence shown here is derived from an EMBL/GenBank/DDBJ whole genome shotgun (WGS) entry which is preliminary data.</text>
</comment>
<dbReference type="EMBL" id="CAJNOT010017372">
    <property type="protein sequence ID" value="CAF1551471.1"/>
    <property type="molecule type" value="Genomic_DNA"/>
</dbReference>
<evidence type="ECO:0000313" key="3">
    <source>
        <dbReference type="Proteomes" id="UP000663864"/>
    </source>
</evidence>
<accession>A0A815WNL8</accession>